<dbReference type="InterPro" id="IPR029063">
    <property type="entry name" value="SAM-dependent_MTases_sf"/>
</dbReference>
<dbReference type="AlphaFoldDB" id="A0A5B2VMB5"/>
<dbReference type="PRINTS" id="PR00996">
    <property type="entry name" value="CHERMTFRASE"/>
</dbReference>
<organism evidence="2 3">
    <name type="scientific">Chitinophaga agrisoli</name>
    <dbReference type="NCBI Taxonomy" id="2607653"/>
    <lineage>
        <taxon>Bacteria</taxon>
        <taxon>Pseudomonadati</taxon>
        <taxon>Bacteroidota</taxon>
        <taxon>Chitinophagia</taxon>
        <taxon>Chitinophagales</taxon>
        <taxon>Chitinophagaceae</taxon>
        <taxon>Chitinophaga</taxon>
    </lineage>
</organism>
<proteinExistence type="predicted"/>
<protein>
    <submittedName>
        <fullName evidence="2">Protein-glutamate O-methyltransferase CheR</fullName>
    </submittedName>
</protein>
<evidence type="ECO:0000313" key="2">
    <source>
        <dbReference type="EMBL" id="KAA2239780.1"/>
    </source>
</evidence>
<dbReference type="InterPro" id="IPR022641">
    <property type="entry name" value="CheR_N"/>
</dbReference>
<dbReference type="EMBL" id="VUOC01000004">
    <property type="protein sequence ID" value="KAA2239780.1"/>
    <property type="molecule type" value="Genomic_DNA"/>
</dbReference>
<dbReference type="PANTHER" id="PTHR24422:SF8">
    <property type="entry name" value="CHEMOTAXIS PROTEIN"/>
    <property type="match status" value="1"/>
</dbReference>
<comment type="caution">
    <text evidence="2">The sequence shown here is derived from an EMBL/GenBank/DDBJ whole genome shotgun (WGS) entry which is preliminary data.</text>
</comment>
<dbReference type="InterPro" id="IPR000780">
    <property type="entry name" value="CheR_MeTrfase"/>
</dbReference>
<keyword evidence="2" id="KW-0808">Transferase</keyword>
<name>A0A5B2VMB5_9BACT</name>
<dbReference type="SMART" id="SM00138">
    <property type="entry name" value="MeTrc"/>
    <property type="match status" value="1"/>
</dbReference>
<dbReference type="GO" id="GO:0032259">
    <property type="term" value="P:methylation"/>
    <property type="evidence" value="ECO:0007669"/>
    <property type="project" value="UniProtKB-KW"/>
</dbReference>
<reference evidence="2 3" key="2">
    <citation type="submission" date="2019-09" db="EMBL/GenBank/DDBJ databases">
        <authorList>
            <person name="Jin C."/>
        </authorList>
    </citation>
    <scope>NUCLEOTIDE SEQUENCE [LARGE SCALE GENOMIC DNA]</scope>
    <source>
        <strain evidence="2 3">BN140078</strain>
    </source>
</reference>
<evidence type="ECO:0000259" key="1">
    <source>
        <dbReference type="PROSITE" id="PS50123"/>
    </source>
</evidence>
<evidence type="ECO:0000313" key="3">
    <source>
        <dbReference type="Proteomes" id="UP000324611"/>
    </source>
</evidence>
<dbReference type="Gene3D" id="3.40.50.150">
    <property type="entry name" value="Vaccinia Virus protein VP39"/>
    <property type="match status" value="1"/>
</dbReference>
<dbReference type="Pfam" id="PF01739">
    <property type="entry name" value="CheR"/>
    <property type="match status" value="1"/>
</dbReference>
<keyword evidence="2" id="KW-0489">Methyltransferase</keyword>
<keyword evidence="3" id="KW-1185">Reference proteome</keyword>
<dbReference type="InterPro" id="IPR050903">
    <property type="entry name" value="Bact_Chemotaxis_MeTrfase"/>
</dbReference>
<feature type="domain" description="CheR-type methyltransferase" evidence="1">
    <location>
        <begin position="29"/>
        <end position="281"/>
    </location>
</feature>
<dbReference type="Pfam" id="PF03705">
    <property type="entry name" value="CheR_N"/>
    <property type="match status" value="1"/>
</dbReference>
<dbReference type="SUPFAM" id="SSF53335">
    <property type="entry name" value="S-adenosyl-L-methionine-dependent methyltransferases"/>
    <property type="match status" value="1"/>
</dbReference>
<dbReference type="InterPro" id="IPR022642">
    <property type="entry name" value="CheR_C"/>
</dbReference>
<dbReference type="Proteomes" id="UP000324611">
    <property type="component" value="Unassembled WGS sequence"/>
</dbReference>
<dbReference type="SUPFAM" id="SSF47757">
    <property type="entry name" value="Chemotaxis receptor methyltransferase CheR, N-terminal domain"/>
    <property type="match status" value="1"/>
</dbReference>
<dbReference type="PROSITE" id="PS50123">
    <property type="entry name" value="CHER"/>
    <property type="match status" value="1"/>
</dbReference>
<sequence length="304" mass="35929">MPGRRGGWLSLKTGRYRSVTRHPETVRMKHVEANNVRDEELDLLLDELFRTYGYDFTNYARASLKRRVNRLMIIDRFPSFAELLYRLRQDPAYLPRIVEELTVNVTEMFRDPTMFKTLREQVLPVLATHPFIRIWHAGCATGEEVYSMAILLEEANLLHKSLLYATDLNPSAIENIRKGVFPLSEMKQYSENYILSGGKNEFSKYYTAKYNWAKFDDRLKSKMIISTHNLVSDRSFNEFVLIFCRNVLIYFDRHLQDKVLDLFDESLEKLGFLVLGSKENIRFSGIARKFKQLENKERIWRKVM</sequence>
<gene>
    <name evidence="2" type="ORF">F0L74_26685</name>
</gene>
<accession>A0A5B2VMB5</accession>
<reference evidence="2 3" key="1">
    <citation type="submission" date="2019-09" db="EMBL/GenBank/DDBJ databases">
        <title>Chitinophaga ginsengihumi sp. nov., isolated from soil of ginseng rhizosphere.</title>
        <authorList>
            <person name="Lee J."/>
        </authorList>
    </citation>
    <scope>NUCLEOTIDE SEQUENCE [LARGE SCALE GENOMIC DNA]</scope>
    <source>
        <strain evidence="2 3">BN140078</strain>
    </source>
</reference>
<dbReference type="PANTHER" id="PTHR24422">
    <property type="entry name" value="CHEMOTAXIS PROTEIN METHYLTRANSFERASE"/>
    <property type="match status" value="1"/>
</dbReference>
<dbReference type="GO" id="GO:0008757">
    <property type="term" value="F:S-adenosylmethionine-dependent methyltransferase activity"/>
    <property type="evidence" value="ECO:0007669"/>
    <property type="project" value="InterPro"/>
</dbReference>